<dbReference type="SMART" id="SM00710">
    <property type="entry name" value="PbH1"/>
    <property type="match status" value="13"/>
</dbReference>
<feature type="domain" description="Periplasmic copper-binding protein NosD beta helix" evidence="9">
    <location>
        <begin position="269"/>
        <end position="413"/>
    </location>
</feature>
<feature type="transmembrane region" description="Helical" evidence="8">
    <location>
        <begin position="745"/>
        <end position="768"/>
    </location>
</feature>
<dbReference type="Proteomes" id="UP001200513">
    <property type="component" value="Chromosome"/>
</dbReference>
<dbReference type="InterPro" id="IPR012334">
    <property type="entry name" value="Pectin_lyas_fold"/>
</dbReference>
<dbReference type="InterPro" id="IPR007742">
    <property type="entry name" value="NosD_dom"/>
</dbReference>
<sequence length="1126" mass="131460">MSKLSNKKIEIIILIFLLITIKIYQVEQIKINNQFDEEKKDNNRKHYTTIHHSIEITSDDNFSSFPGSGTKDDPYIIKDYIIYSSSKYGIYIFNTTKYFIVQNCKVKSSYLSGLYISHIKNGTGKILDNEFNSDNYGIYVDSSNNLSIINNIYLAKYGIYMHSSANNYIAKNEFYSLFKGINIIYSNNITIENNTYFESTQISIRLLYSSNNTIINNTFTKVKKAIYIYYSFNNFLTGNNFTNNEVAINLIYSDKNFIFNNSFQLSEINSINLESSLNNSIINNSCFYCDNNSIYLINSEYNLISNNSCYNCNSAIYLHNSSYNLLEHNRLINNLKYGLLLISSNNNDVKTNIIVKNSFYGINLLYSKNNTIWLNYIVFNNVAVSNSVQVNDNNGLNYWYEPIIKKGNYWNEFTYGKNYSINPGLTSDLYPQNSTDTDDDGLQDVIEINCFFTNIFSNDTDSDGIIDYWEIDNNFNPLINDSSLDLDRDNLSNLAEYQNNTDPHDPDTDDDDLRDGDEVNIYLTDPLDSDTDDDGMPDGWEVENCLNPLENDSYNDPDDDSLVNLEEYNYSTNPTNNDTDGDGLSDYNEIYSYNSDPTDIDTDNDGLFDGQEVNLFLTNPLDSDTDNDKIDDYSEVYSFFTDPNCNDTDNDGLLDGQEAYIFFSDPNSNDTDLDGLSDYEEIIYNTNLKNSDTDFDGLSDYEEIKVYFTNPRSKDTDRDGRSDGWEIENGYNPLMKNVFFVKKSILMILFYINISYSILIFLLLLYILTIKKILIQFFQWQEEHYLELNKLLIQYEKATKIVFLSDFIKDLTPVINQTKEEVKSYPKLSLIKKINNTKQAYKLWKKKIDINKYEKMYNDFYFSVTQLNFSEIKIIDNNNDISVENEKFDTLLKEIINERRMLKQYKNLITDMKFIFSFLPRFLDENKKLFFKQINEEIEEKFENANSLLIKTLKLSIIKGNKLLEKEEQLSKQIIKSLSKEILHRFAIYENELKEWKKRSENVLSELLEEDLKEVEDLFQEEKNMLKEIIVQNEIKYKEVKRVKVLIDVLSIYSEIPLIKLQRKLGFSKLEDLEKWLIELSSFLSIKIEGDKLIISEKATKELTQSIDELIKRFTEWEKTGEGKKT</sequence>
<dbReference type="NCBIfam" id="TIGR03804">
    <property type="entry name" value="para_beta_helix"/>
    <property type="match status" value="3"/>
</dbReference>
<feature type="region of interest" description="Disordered" evidence="7">
    <location>
        <begin position="496"/>
        <end position="517"/>
    </location>
</feature>
<evidence type="ECO:0000256" key="4">
    <source>
        <dbReference type="ARBA" id="ARBA00022729"/>
    </source>
</evidence>
<keyword evidence="3" id="KW-0964">Secreted</keyword>
<dbReference type="InterPro" id="IPR053180">
    <property type="entry name" value="Ca-binding_acidic-repeat"/>
</dbReference>
<evidence type="ECO:0000313" key="10">
    <source>
        <dbReference type="EMBL" id="UJG44059.1"/>
    </source>
</evidence>
<dbReference type="InterPro" id="IPR011050">
    <property type="entry name" value="Pectin_lyase_fold/virulence"/>
</dbReference>
<evidence type="ECO:0000256" key="6">
    <source>
        <dbReference type="SAM" id="Coils"/>
    </source>
</evidence>
<dbReference type="Gene3D" id="4.10.1080.10">
    <property type="entry name" value="TSP type-3 repeat"/>
    <property type="match status" value="1"/>
</dbReference>
<dbReference type="InterPro" id="IPR018247">
    <property type="entry name" value="EF_Hand_1_Ca_BS"/>
</dbReference>
<dbReference type="Gene3D" id="2.160.20.10">
    <property type="entry name" value="Single-stranded right-handed beta-helix, Pectin lyase-like"/>
    <property type="match status" value="2"/>
</dbReference>
<accession>A0A9Y1BTG6</accession>
<name>A0A9Y1BTG6_9ARCH</name>
<dbReference type="SUPFAM" id="SSF51126">
    <property type="entry name" value="Pectin lyase-like"/>
    <property type="match status" value="2"/>
</dbReference>
<dbReference type="GO" id="GO:0005509">
    <property type="term" value="F:calcium ion binding"/>
    <property type="evidence" value="ECO:0007669"/>
    <property type="project" value="InterPro"/>
</dbReference>
<comment type="subcellular location">
    <subcellularLocation>
        <location evidence="1">Secreted</location>
    </subcellularLocation>
</comment>
<dbReference type="InterPro" id="IPR059100">
    <property type="entry name" value="TSP3_bac"/>
</dbReference>
<proteinExistence type="predicted"/>
<dbReference type="PANTHER" id="PTHR37467:SF1">
    <property type="entry name" value="EXPORTED CALCIUM-BINDING GLYCOPROTEIN"/>
    <property type="match status" value="1"/>
</dbReference>
<evidence type="ECO:0000259" key="9">
    <source>
        <dbReference type="Pfam" id="PF05048"/>
    </source>
</evidence>
<dbReference type="Pfam" id="PF18884">
    <property type="entry name" value="TSP3_bac"/>
    <property type="match status" value="5"/>
</dbReference>
<keyword evidence="6" id="KW-0175">Coiled coil</keyword>
<dbReference type="InterPro" id="IPR028974">
    <property type="entry name" value="TSP_type-3_rpt"/>
</dbReference>
<feature type="coiled-coil region" evidence="6">
    <location>
        <begin position="986"/>
        <end position="1032"/>
    </location>
</feature>
<dbReference type="PANTHER" id="PTHR37467">
    <property type="entry name" value="EXPORTED CALCIUM-BINDING GLYCOPROTEIN-RELATED"/>
    <property type="match status" value="1"/>
</dbReference>
<keyword evidence="4" id="KW-0732">Signal</keyword>
<dbReference type="InterPro" id="IPR022441">
    <property type="entry name" value="Para_beta_helix_rpt-2"/>
</dbReference>
<keyword evidence="8" id="KW-0812">Transmembrane</keyword>
<evidence type="ECO:0000256" key="1">
    <source>
        <dbReference type="ARBA" id="ARBA00004613"/>
    </source>
</evidence>
<keyword evidence="8" id="KW-0472">Membrane</keyword>
<reference evidence="10" key="1">
    <citation type="journal article" date="2022" name="Nat. Microbiol.">
        <title>Unique mobile elements and scalable gene flow at the prokaryote-eukaryote boundary revealed by circularized Asgard archaea genomes.</title>
        <authorList>
            <person name="Wu F."/>
            <person name="Speth D.R."/>
            <person name="Philosof A."/>
            <person name="Cremiere A."/>
            <person name="Narayanan A."/>
            <person name="Barco R.A."/>
            <person name="Connon S.A."/>
            <person name="Amend J.P."/>
            <person name="Antoshechkin I.A."/>
            <person name="Orphan V.J."/>
        </authorList>
    </citation>
    <scope>NUCLEOTIDE SEQUENCE</scope>
    <source>
        <strain evidence="10">PR6</strain>
    </source>
</reference>
<dbReference type="Pfam" id="PF05048">
    <property type="entry name" value="NosD"/>
    <property type="match status" value="2"/>
</dbReference>
<protein>
    <recommendedName>
        <fullName evidence="2">Probable pectate lyase C</fullName>
    </recommendedName>
</protein>
<evidence type="ECO:0000256" key="3">
    <source>
        <dbReference type="ARBA" id="ARBA00022525"/>
    </source>
</evidence>
<keyword evidence="8" id="KW-1133">Transmembrane helix</keyword>
<organism evidence="10">
    <name type="scientific">Candidatus Heimdallarchaeum endolithica</name>
    <dbReference type="NCBI Taxonomy" id="2876572"/>
    <lineage>
        <taxon>Archaea</taxon>
        <taxon>Promethearchaeati</taxon>
        <taxon>Candidatus Heimdallarchaeota</taxon>
        <taxon>Candidatus Heimdallarchaeia (ex Rinke et al. 2021) (nom. nud.)</taxon>
        <taxon>Candidatus Heimdallarchaeales</taxon>
        <taxon>Candidatus Heimdallarchaeaceae</taxon>
        <taxon>Candidatus Heimdallarchaeum</taxon>
    </lineage>
</organism>
<dbReference type="EMBL" id="CP084167">
    <property type="protein sequence ID" value="UJG44059.1"/>
    <property type="molecule type" value="Genomic_DNA"/>
</dbReference>
<evidence type="ECO:0000256" key="2">
    <source>
        <dbReference type="ARBA" id="ARBA00016512"/>
    </source>
</evidence>
<dbReference type="PROSITE" id="PS00018">
    <property type="entry name" value="EF_HAND_1"/>
    <property type="match status" value="1"/>
</dbReference>
<dbReference type="InterPro" id="IPR006626">
    <property type="entry name" value="PbH1"/>
</dbReference>
<gene>
    <name evidence="10" type="ORF">K9W46_02495</name>
</gene>
<feature type="domain" description="Periplasmic copper-binding protein NosD beta helix" evidence="9">
    <location>
        <begin position="126"/>
        <end position="264"/>
    </location>
</feature>
<keyword evidence="5" id="KW-0106">Calcium</keyword>
<dbReference type="SUPFAM" id="SSF103647">
    <property type="entry name" value="TSP type-3 repeat"/>
    <property type="match status" value="1"/>
</dbReference>
<dbReference type="AlphaFoldDB" id="A0A9Y1BTG6"/>
<evidence type="ECO:0000256" key="7">
    <source>
        <dbReference type="SAM" id="MobiDB-lite"/>
    </source>
</evidence>
<evidence type="ECO:0000256" key="5">
    <source>
        <dbReference type="ARBA" id="ARBA00022837"/>
    </source>
</evidence>
<evidence type="ECO:0000256" key="8">
    <source>
        <dbReference type="SAM" id="Phobius"/>
    </source>
</evidence>